<dbReference type="EMBL" id="BARS01011527">
    <property type="protein sequence ID" value="GAF90918.1"/>
    <property type="molecule type" value="Genomic_DNA"/>
</dbReference>
<reference evidence="3" key="1">
    <citation type="journal article" date="2014" name="Front. Microbiol.">
        <title>High frequency of phylogenetically diverse reductive dehalogenase-homologous genes in deep subseafloor sedimentary metagenomes.</title>
        <authorList>
            <person name="Kawai M."/>
            <person name="Futagami T."/>
            <person name="Toyoda A."/>
            <person name="Takaki Y."/>
            <person name="Nishi S."/>
            <person name="Hori S."/>
            <person name="Arai W."/>
            <person name="Tsubouchi T."/>
            <person name="Morono Y."/>
            <person name="Uchiyama I."/>
            <person name="Ito T."/>
            <person name="Fujiyama A."/>
            <person name="Inagaki F."/>
            <person name="Takami H."/>
        </authorList>
    </citation>
    <scope>NUCLEOTIDE SEQUENCE</scope>
    <source>
        <strain evidence="3">Expedition CK06-06</strain>
    </source>
</reference>
<dbReference type="InterPro" id="IPR003753">
    <property type="entry name" value="Exonuc_VII_L"/>
</dbReference>
<dbReference type="PANTHER" id="PTHR30008:SF0">
    <property type="entry name" value="EXODEOXYRIBONUCLEASE 7 LARGE SUBUNIT"/>
    <property type="match status" value="1"/>
</dbReference>
<dbReference type="InterPro" id="IPR020579">
    <property type="entry name" value="Exonuc_VII_lsu_C"/>
</dbReference>
<organism evidence="3">
    <name type="scientific">marine sediment metagenome</name>
    <dbReference type="NCBI Taxonomy" id="412755"/>
    <lineage>
        <taxon>unclassified sequences</taxon>
        <taxon>metagenomes</taxon>
        <taxon>ecological metagenomes</taxon>
    </lineage>
</organism>
<comment type="caution">
    <text evidence="3">The sequence shown here is derived from an EMBL/GenBank/DDBJ whole genome shotgun (WGS) entry which is preliminary data.</text>
</comment>
<evidence type="ECO:0000256" key="1">
    <source>
        <dbReference type="SAM" id="MobiDB-lite"/>
    </source>
</evidence>
<dbReference type="PANTHER" id="PTHR30008">
    <property type="entry name" value="EXODEOXYRIBONUCLEASE 7 LARGE SUBUNIT"/>
    <property type="match status" value="1"/>
</dbReference>
<dbReference type="GO" id="GO:0009318">
    <property type="term" value="C:exodeoxyribonuclease VII complex"/>
    <property type="evidence" value="ECO:0007669"/>
    <property type="project" value="InterPro"/>
</dbReference>
<accession>X0TBL9</accession>
<gene>
    <name evidence="3" type="ORF">S01H1_20933</name>
</gene>
<proteinExistence type="predicted"/>
<evidence type="ECO:0000259" key="2">
    <source>
        <dbReference type="Pfam" id="PF02601"/>
    </source>
</evidence>
<feature type="compositionally biased region" description="Basic residues" evidence="1">
    <location>
        <begin position="180"/>
        <end position="189"/>
    </location>
</feature>
<name>X0TBL9_9ZZZZ</name>
<dbReference type="GO" id="GO:0006308">
    <property type="term" value="P:DNA catabolic process"/>
    <property type="evidence" value="ECO:0007669"/>
    <property type="project" value="InterPro"/>
</dbReference>
<evidence type="ECO:0000313" key="3">
    <source>
        <dbReference type="EMBL" id="GAF90918.1"/>
    </source>
</evidence>
<sequence length="207" mass="23057">MRSAAFRDPGATVRTQTQHLDELSHRLRAGLGSSLARWRRRLEPAASRLAGFHPALLAQRARGRLEKLIAQLRWSLGGRSKHASEHLAAAKTQLLAAHPRNRLRLARQQVQAAARQLEALSYRSVLKRGFSVTRTADRELLTSVSKVTRGETIQTELADGKIASTVTGQVDPAQPLRPQQKGKPKRKPQNTRTTEQGNLFDKNTEDQ</sequence>
<dbReference type="Pfam" id="PF02601">
    <property type="entry name" value="Exonuc_VII_L"/>
    <property type="match status" value="1"/>
</dbReference>
<dbReference type="GO" id="GO:0008855">
    <property type="term" value="F:exodeoxyribonuclease VII activity"/>
    <property type="evidence" value="ECO:0007669"/>
    <property type="project" value="InterPro"/>
</dbReference>
<feature type="domain" description="Exonuclease VII large subunit C-terminal" evidence="2">
    <location>
        <begin position="6"/>
        <end position="164"/>
    </location>
</feature>
<protein>
    <recommendedName>
        <fullName evidence="2">Exonuclease VII large subunit C-terminal domain-containing protein</fullName>
    </recommendedName>
</protein>
<feature type="region of interest" description="Disordered" evidence="1">
    <location>
        <begin position="159"/>
        <end position="207"/>
    </location>
</feature>
<dbReference type="AlphaFoldDB" id="X0TBL9"/>